<dbReference type="Proteomes" id="UP000332933">
    <property type="component" value="Unassembled WGS sequence"/>
</dbReference>
<dbReference type="InterPro" id="IPR027417">
    <property type="entry name" value="P-loop_NTPase"/>
</dbReference>
<dbReference type="OrthoDB" id="64878at2759"/>
<dbReference type="Pfam" id="PF12705">
    <property type="entry name" value="PDDEXK_1"/>
    <property type="match status" value="1"/>
</dbReference>
<dbReference type="AlphaFoldDB" id="A0A485KYY6"/>
<dbReference type="GO" id="GO:0005524">
    <property type="term" value="F:ATP binding"/>
    <property type="evidence" value="ECO:0007669"/>
    <property type="project" value="InterPro"/>
</dbReference>
<evidence type="ECO:0000313" key="3">
    <source>
        <dbReference type="EMBL" id="VFT90459.1"/>
    </source>
</evidence>
<dbReference type="GO" id="GO:0003677">
    <property type="term" value="F:DNA binding"/>
    <property type="evidence" value="ECO:0007669"/>
    <property type="project" value="InterPro"/>
</dbReference>
<dbReference type="InterPro" id="IPR011335">
    <property type="entry name" value="Restrct_endonuc-II-like"/>
</dbReference>
<gene>
    <name evidence="3" type="primary">Aste57867_13622</name>
    <name evidence="2" type="ORF">As57867_013572</name>
    <name evidence="3" type="ORF">ASTE57867_13622</name>
</gene>
<evidence type="ECO:0000259" key="1">
    <source>
        <dbReference type="Pfam" id="PF12705"/>
    </source>
</evidence>
<feature type="domain" description="PD-(D/E)XK endonuclease-like" evidence="1">
    <location>
        <begin position="717"/>
        <end position="957"/>
    </location>
</feature>
<dbReference type="InterPro" id="IPR038726">
    <property type="entry name" value="PDDEXK_AddAB-type"/>
</dbReference>
<dbReference type="EMBL" id="CAADRA010005487">
    <property type="protein sequence ID" value="VFT90459.1"/>
    <property type="molecule type" value="Genomic_DNA"/>
</dbReference>
<evidence type="ECO:0000313" key="2">
    <source>
        <dbReference type="EMBL" id="KAF0695582.1"/>
    </source>
</evidence>
<dbReference type="Gene3D" id="3.90.320.10">
    <property type="match status" value="1"/>
</dbReference>
<dbReference type="PANTHER" id="PTHR11070">
    <property type="entry name" value="UVRD / RECB / PCRA DNA HELICASE FAMILY MEMBER"/>
    <property type="match status" value="1"/>
</dbReference>
<dbReference type="SUPFAM" id="SSF52980">
    <property type="entry name" value="Restriction endonuclease-like"/>
    <property type="match status" value="1"/>
</dbReference>
<accession>A0A485KYY6</accession>
<dbReference type="EMBL" id="VJMH01005466">
    <property type="protein sequence ID" value="KAF0695582.1"/>
    <property type="molecule type" value="Genomic_DNA"/>
</dbReference>
<reference evidence="3 4" key="1">
    <citation type="submission" date="2019-03" db="EMBL/GenBank/DDBJ databases">
        <authorList>
            <person name="Gaulin E."/>
            <person name="Dumas B."/>
        </authorList>
    </citation>
    <scope>NUCLEOTIDE SEQUENCE [LARGE SCALE GENOMIC DNA]</scope>
    <source>
        <strain evidence="3">CBS 568.67</strain>
    </source>
</reference>
<name>A0A485KYY6_9STRA</name>
<dbReference type="InterPro" id="IPR011604">
    <property type="entry name" value="PDDEXK-like_dom_sf"/>
</dbReference>
<evidence type="ECO:0000313" key="4">
    <source>
        <dbReference type="Proteomes" id="UP000332933"/>
    </source>
</evidence>
<dbReference type="PANTHER" id="PTHR11070:SF2">
    <property type="entry name" value="ATP-DEPENDENT DNA HELICASE SRS2"/>
    <property type="match status" value="1"/>
</dbReference>
<dbReference type="GO" id="GO:0000725">
    <property type="term" value="P:recombinational repair"/>
    <property type="evidence" value="ECO:0007669"/>
    <property type="project" value="TreeGrafter"/>
</dbReference>
<dbReference type="GO" id="GO:0043138">
    <property type="term" value="F:3'-5' DNA helicase activity"/>
    <property type="evidence" value="ECO:0007669"/>
    <property type="project" value="TreeGrafter"/>
</dbReference>
<protein>
    <submittedName>
        <fullName evidence="3">Aste57867_13622 protein</fullName>
    </submittedName>
</protein>
<proteinExistence type="predicted"/>
<reference evidence="2" key="2">
    <citation type="submission" date="2019-06" db="EMBL/GenBank/DDBJ databases">
        <title>Genomics analysis of Aphanomyces spp. identifies a new class of oomycete effector associated with host adaptation.</title>
        <authorList>
            <person name="Gaulin E."/>
        </authorList>
    </citation>
    <scope>NUCLEOTIDE SEQUENCE</scope>
    <source>
        <strain evidence="2">CBS 578.67</strain>
    </source>
</reference>
<dbReference type="SUPFAM" id="SSF52540">
    <property type="entry name" value="P-loop containing nucleoside triphosphate hydrolases"/>
    <property type="match status" value="1"/>
</dbReference>
<dbReference type="InterPro" id="IPR000212">
    <property type="entry name" value="DNA_helicase_UvrD/REP"/>
</dbReference>
<keyword evidence="4" id="KW-1185">Reference proteome</keyword>
<organism evidence="3 4">
    <name type="scientific">Aphanomyces stellatus</name>
    <dbReference type="NCBI Taxonomy" id="120398"/>
    <lineage>
        <taxon>Eukaryota</taxon>
        <taxon>Sar</taxon>
        <taxon>Stramenopiles</taxon>
        <taxon>Oomycota</taxon>
        <taxon>Saprolegniomycetes</taxon>
        <taxon>Saprolegniales</taxon>
        <taxon>Verrucalvaceae</taxon>
        <taxon>Aphanomyces</taxon>
    </lineage>
</organism>
<dbReference type="Gene3D" id="3.40.50.300">
    <property type="entry name" value="P-loop containing nucleotide triphosphate hydrolases"/>
    <property type="match status" value="2"/>
</dbReference>
<sequence length="961" mass="106169">MLRAAARRVPPRRSWRRWSSTDADRMALSPEQQRILDDHRFLGPNQVIVVEGTPGSGKSVAAAALMMETSMQMLHLAPSSMASSIPALKHMENQTRLGFLDASPHLRIHTMAEWCQTLTAEFGSSPQQKIMNHAETRVFLLQFVDSLPWTPLRSPYKSSQALRTAIRDLLHLFQHLESQGISHRAFALYVRELCDDETAMTADAFADFVAKQTELSGAYSAYRELLHTHDVNTWHGTMLDAHVLLQDNPFYLHTVANMHDIVLVDDLHAMTPAMLKILAQVIATSPHKRCIAFTRPSNNTTILDKMLQQTSTTEVTTHTLPINLYTSPTIAEAAHCVATDAPVAAAPPVECHHFASVADEVRFFASYLPPATHDHGVTVVCAEATAVSQMVQALHTRGVPAQSLEKADVFESRVIRTAHALLVALANPSEPKHVFSLLQLSTAISPRALAAIMETQQKIHMSLVDLLANVVADDAPASTLAVDDATRHTLRAFLARFGRMQDLAMEKSCLELLQLYFTDTGELTALLDPVSDADAAASQALAAYFHAVGEAQRATEALHVPFVVPYLRQLRDNGRLYLPSPEPEPNHVHVVSLATATRRPFLTDTLAIVGMNDKAFPGRKPRQPNVSVLPRALFAKSQAPSSRNEYLDECRDVLAQMLLRAKSRVILSASSETPSRTLAPLWQSPTIHPPQKEESNEEVDALVQDRSQEAPRHVDYVSYSQIDEYTRCPHRYYLSRVLQLAPPMAPGLVYGRSLHEGIAAWSRLPASLSATSDALEAFTSSWETGCFRSKAEEMQLFDQAQATLLSFIDFEETHKGGTIIEAVELPFEVDLPEANVRLKGVWDRIEQREDGVYVVEFKSNLSNGPRNNQKLANESLQLQLYMLAYARQYGVAPAGGVLRSLESPHGRNSEGIVPYASSTDAAVLEVVSTTAARIRAREFDPLPSYLGCAYCPFADVCASKI</sequence>
<dbReference type="Gene3D" id="1.10.486.10">
    <property type="entry name" value="PCRA, domain 4"/>
    <property type="match status" value="1"/>
</dbReference>